<comment type="caution">
    <text evidence="1">The sequence shown here is derived from an EMBL/GenBank/DDBJ whole genome shotgun (WGS) entry which is preliminary data.</text>
</comment>
<accession>A0AA38KMN1</accession>
<protein>
    <submittedName>
        <fullName evidence="1">Uncharacterized protein</fullName>
    </submittedName>
</protein>
<feature type="non-terminal residue" evidence="1">
    <location>
        <position position="201"/>
    </location>
</feature>
<evidence type="ECO:0000313" key="2">
    <source>
        <dbReference type="Proteomes" id="UP001163798"/>
    </source>
</evidence>
<dbReference type="AlphaFoldDB" id="A0AA38KMN1"/>
<sequence length="201" mass="22897">SGAIKRFEDVIANTDKEVFDPEINDINFGKKITGGDNNYGLWEVTKYRGQPRNDLIAKFFRGAHSLEYGEVKALKMMNLLVGSGKTKDPHPERESLLLPVIIMKKKEGVTCFQYVQNSNEDHLFDMWETQEMMCKQAAKDAVNFRVFHELLCFTIDNSIDNGFVTTDKGSAKVELIDYGDAYMVIDESIPEETFYKACIGR</sequence>
<gene>
    <name evidence="1" type="ORF">GGU10DRAFT_335538</name>
</gene>
<reference evidence="1" key="1">
    <citation type="submission" date="2022-08" db="EMBL/GenBank/DDBJ databases">
        <authorList>
            <consortium name="DOE Joint Genome Institute"/>
            <person name="Min B."/>
            <person name="Riley R."/>
            <person name="Sierra-Patev S."/>
            <person name="Naranjo-Ortiz M."/>
            <person name="Looney B."/>
            <person name="Konkel Z."/>
            <person name="Slot J.C."/>
            <person name="Sakamoto Y."/>
            <person name="Steenwyk J.L."/>
            <person name="Rokas A."/>
            <person name="Carro J."/>
            <person name="Camarero S."/>
            <person name="Ferreira P."/>
            <person name="Molpeceres G."/>
            <person name="Ruiz-Duenas F.J."/>
            <person name="Serrano A."/>
            <person name="Henrissat B."/>
            <person name="Drula E."/>
            <person name="Hughes K.W."/>
            <person name="Mata J.L."/>
            <person name="Ishikawa N.K."/>
            <person name="Vargas-Isla R."/>
            <person name="Ushijima S."/>
            <person name="Smith C.A."/>
            <person name="Ahrendt S."/>
            <person name="Andreopoulos W."/>
            <person name="He G."/>
            <person name="Labutti K."/>
            <person name="Lipzen A."/>
            <person name="Ng V."/>
            <person name="Sandor L."/>
            <person name="Barry K."/>
            <person name="Martinez A.T."/>
            <person name="Xiao Y."/>
            <person name="Gibbons J.G."/>
            <person name="Terashima K."/>
            <person name="Hibbett D.S."/>
            <person name="Grigoriev I.V."/>
        </authorList>
    </citation>
    <scope>NUCLEOTIDE SEQUENCE</scope>
    <source>
        <strain evidence="1">TFB10291</strain>
    </source>
</reference>
<keyword evidence="2" id="KW-1185">Reference proteome</keyword>
<dbReference type="EMBL" id="MU793475">
    <property type="protein sequence ID" value="KAJ3782460.1"/>
    <property type="molecule type" value="Genomic_DNA"/>
</dbReference>
<proteinExistence type="predicted"/>
<name>A0AA38KMN1_9AGAR</name>
<organism evidence="1 2">
    <name type="scientific">Lentinula aff. detonsa</name>
    <dbReference type="NCBI Taxonomy" id="2804958"/>
    <lineage>
        <taxon>Eukaryota</taxon>
        <taxon>Fungi</taxon>
        <taxon>Dikarya</taxon>
        <taxon>Basidiomycota</taxon>
        <taxon>Agaricomycotina</taxon>
        <taxon>Agaricomycetes</taxon>
        <taxon>Agaricomycetidae</taxon>
        <taxon>Agaricales</taxon>
        <taxon>Marasmiineae</taxon>
        <taxon>Omphalotaceae</taxon>
        <taxon>Lentinula</taxon>
    </lineage>
</organism>
<dbReference type="Proteomes" id="UP001163798">
    <property type="component" value="Unassembled WGS sequence"/>
</dbReference>
<evidence type="ECO:0000313" key="1">
    <source>
        <dbReference type="EMBL" id="KAJ3782460.1"/>
    </source>
</evidence>